<dbReference type="EMBL" id="MU005590">
    <property type="protein sequence ID" value="KAF2681699.1"/>
    <property type="molecule type" value="Genomic_DNA"/>
</dbReference>
<dbReference type="InterPro" id="IPR039961">
    <property type="entry name" value="Nuo9.5"/>
</dbReference>
<protein>
    <recommendedName>
        <fullName evidence="4">NADH-ubiquinone oxidoreductase 9.5 kDa subunit</fullName>
    </recommendedName>
</protein>
<evidence type="ECO:0000256" key="1">
    <source>
        <dbReference type="SAM" id="Phobius"/>
    </source>
</evidence>
<keyword evidence="1" id="KW-0812">Transmembrane</keyword>
<dbReference type="Proteomes" id="UP000799291">
    <property type="component" value="Unassembled WGS sequence"/>
</dbReference>
<keyword evidence="3" id="KW-1185">Reference proteome</keyword>
<organism evidence="2 3">
    <name type="scientific">Lentithecium fluviatile CBS 122367</name>
    <dbReference type="NCBI Taxonomy" id="1168545"/>
    <lineage>
        <taxon>Eukaryota</taxon>
        <taxon>Fungi</taxon>
        <taxon>Dikarya</taxon>
        <taxon>Ascomycota</taxon>
        <taxon>Pezizomycotina</taxon>
        <taxon>Dothideomycetes</taxon>
        <taxon>Pleosporomycetidae</taxon>
        <taxon>Pleosporales</taxon>
        <taxon>Massarineae</taxon>
        <taxon>Lentitheciaceae</taxon>
        <taxon>Lentithecium</taxon>
    </lineage>
</organism>
<keyword evidence="1" id="KW-0472">Membrane</keyword>
<accession>A0A6G1IUY9</accession>
<name>A0A6G1IUY9_9PLEO</name>
<dbReference type="CDD" id="cd22903">
    <property type="entry name" value="NI9M"/>
    <property type="match status" value="1"/>
</dbReference>
<evidence type="ECO:0000313" key="2">
    <source>
        <dbReference type="EMBL" id="KAF2681699.1"/>
    </source>
</evidence>
<feature type="transmembrane region" description="Helical" evidence="1">
    <location>
        <begin position="25"/>
        <end position="46"/>
    </location>
</feature>
<reference evidence="2" key="1">
    <citation type="journal article" date="2020" name="Stud. Mycol.">
        <title>101 Dothideomycetes genomes: a test case for predicting lifestyles and emergence of pathogens.</title>
        <authorList>
            <person name="Haridas S."/>
            <person name="Albert R."/>
            <person name="Binder M."/>
            <person name="Bloem J."/>
            <person name="Labutti K."/>
            <person name="Salamov A."/>
            <person name="Andreopoulos B."/>
            <person name="Baker S."/>
            <person name="Barry K."/>
            <person name="Bills G."/>
            <person name="Bluhm B."/>
            <person name="Cannon C."/>
            <person name="Castanera R."/>
            <person name="Culley D."/>
            <person name="Daum C."/>
            <person name="Ezra D."/>
            <person name="Gonzalez J."/>
            <person name="Henrissat B."/>
            <person name="Kuo A."/>
            <person name="Liang C."/>
            <person name="Lipzen A."/>
            <person name="Lutzoni F."/>
            <person name="Magnuson J."/>
            <person name="Mondo S."/>
            <person name="Nolan M."/>
            <person name="Ohm R."/>
            <person name="Pangilinan J."/>
            <person name="Park H.-J."/>
            <person name="Ramirez L."/>
            <person name="Alfaro M."/>
            <person name="Sun H."/>
            <person name="Tritt A."/>
            <person name="Yoshinaga Y."/>
            <person name="Zwiers L.-H."/>
            <person name="Turgeon B."/>
            <person name="Goodwin S."/>
            <person name="Spatafora J."/>
            <person name="Crous P."/>
            <person name="Grigoriev I."/>
        </authorList>
    </citation>
    <scope>NUCLEOTIDE SEQUENCE</scope>
    <source>
        <strain evidence="2">CBS 122367</strain>
    </source>
</reference>
<dbReference type="AlphaFoldDB" id="A0A6G1IUY9"/>
<gene>
    <name evidence="2" type="ORF">K458DRAFT_343291</name>
</gene>
<evidence type="ECO:0000313" key="3">
    <source>
        <dbReference type="Proteomes" id="UP000799291"/>
    </source>
</evidence>
<dbReference type="PANTHER" id="PTHR38488:SF1">
    <property type="entry name" value="OXIDOREDUCTASE 9.5 KDA SUBUNIT, PUTATIVE (AFU_ORTHOLOGUE AFUA_5G08980)-RELATED"/>
    <property type="match status" value="1"/>
</dbReference>
<sequence>MSAPSPLFFKQPLRYLKWASINKPAYFYSIIVGCAGPALVFTVPPIRRYLGYERISKIPQTYPIPKGPRPRPSGFEDDE</sequence>
<keyword evidence="1" id="KW-1133">Transmembrane helix</keyword>
<proteinExistence type="predicted"/>
<dbReference type="PANTHER" id="PTHR38488">
    <property type="entry name" value="OXIDOREDUCTASE 9.5 KDA SUBUNIT, PUTATIVE (AFU_ORTHOLOGUE AFUA_5G08980)-RELATED"/>
    <property type="match status" value="1"/>
</dbReference>
<evidence type="ECO:0008006" key="4">
    <source>
        <dbReference type="Google" id="ProtNLM"/>
    </source>
</evidence>
<dbReference type="OrthoDB" id="2093409at2759"/>